<dbReference type="Pfam" id="PF00534">
    <property type="entry name" value="Glycos_transf_1"/>
    <property type="match status" value="1"/>
</dbReference>
<dbReference type="PANTHER" id="PTHR45947">
    <property type="entry name" value="SULFOQUINOVOSYL TRANSFERASE SQD2"/>
    <property type="match status" value="1"/>
</dbReference>
<reference evidence="3 4" key="1">
    <citation type="journal article" date="2018" name="Environ. Microbiol.">
        <title>Genomes of ubiquitous marine and hypersaline Hydrogenovibrio, Thiomicrorhabdus and Thiomicrospira spp. encode a diversity of mechanisms to sustain chemolithoautotrophy in heterogeneous environments.</title>
        <authorList>
            <person name="Scott K.M."/>
            <person name="Williams J."/>
            <person name="Porter C.M.B."/>
            <person name="Russel S."/>
            <person name="Harmer T.L."/>
            <person name="Paul J.H."/>
            <person name="Antonen K.M."/>
            <person name="Bridges M.K."/>
            <person name="Camper G.J."/>
            <person name="Campla C.K."/>
            <person name="Casella L.G."/>
            <person name="Chase E."/>
            <person name="Conrad J.W."/>
            <person name="Cruz M.C."/>
            <person name="Dunlap D.S."/>
            <person name="Duran L."/>
            <person name="Fahsbender E.M."/>
            <person name="Goldsmith D.B."/>
            <person name="Keeley R.F."/>
            <person name="Kondoff M.R."/>
            <person name="Kussy B.I."/>
            <person name="Lane M.K."/>
            <person name="Lawler S."/>
            <person name="Leigh B.A."/>
            <person name="Lewis C."/>
            <person name="Lostal L.M."/>
            <person name="Marking D."/>
            <person name="Mancera P.A."/>
            <person name="McClenthan E.C."/>
            <person name="McIntyre E.A."/>
            <person name="Mine J.A."/>
            <person name="Modi S."/>
            <person name="Moore B.D."/>
            <person name="Morgan W.A."/>
            <person name="Nelson K.M."/>
            <person name="Nguyen K.N."/>
            <person name="Ogburn N."/>
            <person name="Parrino D.G."/>
            <person name="Pedapudi A.D."/>
            <person name="Pelham R.P."/>
            <person name="Preece A.M."/>
            <person name="Rampersad E.A."/>
            <person name="Richardson J.C."/>
            <person name="Rodgers C.M."/>
            <person name="Schaffer B.L."/>
            <person name="Sheridan N.E."/>
            <person name="Solone M.R."/>
            <person name="Staley Z.R."/>
            <person name="Tabuchi M."/>
            <person name="Waide R.J."/>
            <person name="Wanjugi P.W."/>
            <person name="Young S."/>
            <person name="Clum A."/>
            <person name="Daum C."/>
            <person name="Huntemann M."/>
            <person name="Ivanova N."/>
            <person name="Kyrpides N."/>
            <person name="Mikhailova N."/>
            <person name="Palaniappan K."/>
            <person name="Pillay M."/>
            <person name="Reddy T.B.K."/>
            <person name="Shapiro N."/>
            <person name="Stamatis D."/>
            <person name="Varghese N."/>
            <person name="Woyke T."/>
            <person name="Boden R."/>
            <person name="Freyermuth S.K."/>
            <person name="Kerfeld C.A."/>
        </authorList>
    </citation>
    <scope>NUCLEOTIDE SEQUENCE [LARGE SCALE GENOMIC DNA]</scope>
    <source>
        <strain evidence="3 4">JR-2</strain>
    </source>
</reference>
<dbReference type="PANTHER" id="PTHR45947:SF3">
    <property type="entry name" value="SULFOQUINOVOSYL TRANSFERASE SQD2"/>
    <property type="match status" value="1"/>
</dbReference>
<keyword evidence="3" id="KW-0808">Transferase</keyword>
<protein>
    <submittedName>
        <fullName evidence="3">Glycosyltransferase family 1 protein</fullName>
    </submittedName>
</protein>
<name>A0A410H498_9GAMM</name>
<dbReference type="Gene3D" id="3.40.50.2000">
    <property type="entry name" value="Glycogen Phosphorylase B"/>
    <property type="match status" value="2"/>
</dbReference>
<dbReference type="Pfam" id="PF13439">
    <property type="entry name" value="Glyco_transf_4"/>
    <property type="match status" value="1"/>
</dbReference>
<evidence type="ECO:0000259" key="2">
    <source>
        <dbReference type="Pfam" id="PF13439"/>
    </source>
</evidence>
<dbReference type="InterPro" id="IPR001296">
    <property type="entry name" value="Glyco_trans_1"/>
</dbReference>
<dbReference type="GO" id="GO:0016757">
    <property type="term" value="F:glycosyltransferase activity"/>
    <property type="evidence" value="ECO:0007669"/>
    <property type="project" value="UniProtKB-ARBA"/>
</dbReference>
<evidence type="ECO:0000259" key="1">
    <source>
        <dbReference type="Pfam" id="PF00534"/>
    </source>
</evidence>
<dbReference type="Proteomes" id="UP000285478">
    <property type="component" value="Chromosome"/>
</dbReference>
<dbReference type="RefSeq" id="WP_128385109.1">
    <property type="nucleotide sequence ID" value="NZ_CP035033.1"/>
</dbReference>
<dbReference type="InterPro" id="IPR028098">
    <property type="entry name" value="Glyco_trans_4-like_N"/>
</dbReference>
<proteinExistence type="predicted"/>
<dbReference type="SUPFAM" id="SSF53756">
    <property type="entry name" value="UDP-Glycosyltransferase/glycogen phosphorylase"/>
    <property type="match status" value="1"/>
</dbReference>
<sequence>MKVCLFTDTLGDLNGVSRFIQDMGEQAAQHSDEDFDLQIVTATAKPIPDTPYIHNLPCRFRLPMPFYQELDLVYPNTRAIRHFLESYQPDHVHISTPGPFGWAAKRQAEKLGLPLFGTYHTDFPAYLYDLTRSHWVKKQTDNTMAKFYRAFQHVFSRSDAYLGIMQQDLKLPRERISTLFPGTNLAKFHPKHQRRQVWSDFDLEPQRLKVLYVGRINIEKNVPFLLETWQALLAEYPDLPADLILVGEGRFRKWAPKMKPHHIHFLGPIRDAQTLSELYASSDLFVFPSVTDTLGQVIMEAQASGLGCLVSNVGGPQTLIDPNQTGQVLEANHLDTWKNALHEALTKDDIRRQWAQNSRPNIEQYDIVKSFRQFRATHLTSEA</sequence>
<evidence type="ECO:0000313" key="4">
    <source>
        <dbReference type="Proteomes" id="UP000285478"/>
    </source>
</evidence>
<organism evidence="3 4">
    <name type="scientific">Hydrogenovibrio thermophilus</name>
    <dbReference type="NCBI Taxonomy" id="265883"/>
    <lineage>
        <taxon>Bacteria</taxon>
        <taxon>Pseudomonadati</taxon>
        <taxon>Pseudomonadota</taxon>
        <taxon>Gammaproteobacteria</taxon>
        <taxon>Thiotrichales</taxon>
        <taxon>Piscirickettsiaceae</taxon>
        <taxon>Hydrogenovibrio</taxon>
    </lineage>
</organism>
<dbReference type="InterPro" id="IPR050194">
    <property type="entry name" value="Glycosyltransferase_grp1"/>
</dbReference>
<dbReference type="KEGG" id="htr:EPV75_08585"/>
<dbReference type="EMBL" id="CP035033">
    <property type="protein sequence ID" value="QAB15717.1"/>
    <property type="molecule type" value="Genomic_DNA"/>
</dbReference>
<dbReference type="AlphaFoldDB" id="A0A410H498"/>
<accession>A0A410H498</accession>
<gene>
    <name evidence="3" type="ORF">EPV75_08585</name>
</gene>
<evidence type="ECO:0000313" key="3">
    <source>
        <dbReference type="EMBL" id="QAB15717.1"/>
    </source>
</evidence>
<keyword evidence="4" id="KW-1185">Reference proteome</keyword>
<feature type="domain" description="Glycosyltransferase subfamily 4-like N-terminal" evidence="2">
    <location>
        <begin position="14"/>
        <end position="186"/>
    </location>
</feature>
<feature type="domain" description="Glycosyl transferase family 1" evidence="1">
    <location>
        <begin position="206"/>
        <end position="359"/>
    </location>
</feature>